<evidence type="ECO:0000313" key="7">
    <source>
        <dbReference type="Proteomes" id="UP000541610"/>
    </source>
</evidence>
<organism evidence="6 7">
    <name type="scientific">Perkinsus olseni</name>
    <name type="common">Perkinsus atlanticus</name>
    <dbReference type="NCBI Taxonomy" id="32597"/>
    <lineage>
        <taxon>Eukaryota</taxon>
        <taxon>Sar</taxon>
        <taxon>Alveolata</taxon>
        <taxon>Perkinsozoa</taxon>
        <taxon>Perkinsea</taxon>
        <taxon>Perkinsida</taxon>
        <taxon>Perkinsidae</taxon>
        <taxon>Perkinsus</taxon>
    </lineage>
</organism>
<protein>
    <submittedName>
        <fullName evidence="6">Putative aminopeptidase npepl1</fullName>
    </submittedName>
</protein>
<keyword evidence="4" id="KW-0378">Hydrolase</keyword>
<dbReference type="PANTHER" id="PTHR11963">
    <property type="entry name" value="LEUCINE AMINOPEPTIDASE-RELATED"/>
    <property type="match status" value="1"/>
</dbReference>
<comment type="similarity">
    <text evidence="1">Belongs to the peptidase M17 family.</text>
</comment>
<keyword evidence="3" id="KW-0645">Protease</keyword>
<dbReference type="Gene3D" id="3.40.630.10">
    <property type="entry name" value="Zn peptidases"/>
    <property type="match status" value="1"/>
</dbReference>
<accession>A0A7J6NKC1</accession>
<evidence type="ECO:0000313" key="6">
    <source>
        <dbReference type="EMBL" id="KAF4683541.1"/>
    </source>
</evidence>
<sequence>MDRQHLGESSAKRLRRYDPVDQLLLKEYGQRLGFLDREEALTLSSSSTIFVVGQMRALAAFASDPKCVVAKGVMRQINDFVRAEAGSSSKASQTVGYVRDADGVRKVVIVCVPAEATRNNNSARPDAVSKALVKFPQFAGMDDEPFGVYALGYTAEDALVTAMAVGRAAHRLNFNSNRAMRAKNSSESCVVVWSAEGRPAHLGRRGKLELVVDNIRMAALLTEMPTNQLNTTTYTRAIEGVAGRLRDRFGADIGLEIIKGQELERQGFGGLWNVGKACTANPPALVVLSCNASNAKPDDKSIVLVGKGIVYDTGGLALKTKDGMMGMKTDMGGSAGLLGAFAALVETKAIVNKSLYFIGCLAENSIGPDSYRHGDIIEMYSGLTVEINNTDCEGRLVLADGVAYAAKHLNPELIIDMATLTYAQGVATGLSHGAIFSNCADTEKKAFEAGRRSGDLVFPVLFCPEVHKPQLHSDIADLKNQPTPGAGCSCAGSFIYENLIAAAGGDSVKFLHVDMAAVCSNLEGRASGFGVALVSQLLGALD</sequence>
<dbReference type="Proteomes" id="UP000541610">
    <property type="component" value="Unassembled WGS sequence"/>
</dbReference>
<evidence type="ECO:0000256" key="2">
    <source>
        <dbReference type="ARBA" id="ARBA00022438"/>
    </source>
</evidence>
<proteinExistence type="inferred from homology"/>
<keyword evidence="2 6" id="KW-0031">Aminopeptidase</keyword>
<dbReference type="AlphaFoldDB" id="A0A7J6NKC1"/>
<name>A0A7J6NKC1_PEROL</name>
<evidence type="ECO:0000256" key="1">
    <source>
        <dbReference type="ARBA" id="ARBA00009528"/>
    </source>
</evidence>
<dbReference type="OrthoDB" id="412814at2759"/>
<feature type="domain" description="Cytosol aminopeptidase" evidence="5">
    <location>
        <begin position="218"/>
        <end position="533"/>
    </location>
</feature>
<comment type="caution">
    <text evidence="6">The sequence shown here is derived from an EMBL/GenBank/DDBJ whole genome shotgun (WGS) entry which is preliminary data.</text>
</comment>
<dbReference type="Pfam" id="PF00883">
    <property type="entry name" value="Peptidase_M17"/>
    <property type="match status" value="1"/>
</dbReference>
<gene>
    <name evidence="6" type="primary">NPEPL1_3</name>
    <name evidence="6" type="ORF">FOZ60_008992</name>
</gene>
<dbReference type="CDD" id="cd00433">
    <property type="entry name" value="Peptidase_M17"/>
    <property type="match status" value="1"/>
</dbReference>
<dbReference type="SUPFAM" id="SSF53187">
    <property type="entry name" value="Zn-dependent exopeptidases"/>
    <property type="match status" value="1"/>
</dbReference>
<dbReference type="GO" id="GO:0005737">
    <property type="term" value="C:cytoplasm"/>
    <property type="evidence" value="ECO:0007669"/>
    <property type="project" value="InterPro"/>
</dbReference>
<dbReference type="EMBL" id="JABANP010000360">
    <property type="protein sequence ID" value="KAF4683541.1"/>
    <property type="molecule type" value="Genomic_DNA"/>
</dbReference>
<dbReference type="PRINTS" id="PR00481">
    <property type="entry name" value="LAMNOPPTDASE"/>
</dbReference>
<dbReference type="GO" id="GO:0030145">
    <property type="term" value="F:manganese ion binding"/>
    <property type="evidence" value="ECO:0007669"/>
    <property type="project" value="InterPro"/>
</dbReference>
<evidence type="ECO:0000256" key="3">
    <source>
        <dbReference type="ARBA" id="ARBA00022670"/>
    </source>
</evidence>
<dbReference type="GO" id="GO:0070006">
    <property type="term" value="F:metalloaminopeptidase activity"/>
    <property type="evidence" value="ECO:0007669"/>
    <property type="project" value="InterPro"/>
</dbReference>
<dbReference type="Gene3D" id="3.40.50.10590">
    <property type="entry name" value="Zn-dependent exopeptidases"/>
    <property type="match status" value="1"/>
</dbReference>
<evidence type="ECO:0000259" key="5">
    <source>
        <dbReference type="Pfam" id="PF00883"/>
    </source>
</evidence>
<reference evidence="6 7" key="1">
    <citation type="submission" date="2020-04" db="EMBL/GenBank/DDBJ databases">
        <title>Perkinsus olseni comparative genomics.</title>
        <authorList>
            <person name="Bogema D.R."/>
        </authorList>
    </citation>
    <scope>NUCLEOTIDE SEQUENCE [LARGE SCALE GENOMIC DNA]</scope>
    <source>
        <strain evidence="6">00978-12</strain>
    </source>
</reference>
<dbReference type="GO" id="GO:0006508">
    <property type="term" value="P:proteolysis"/>
    <property type="evidence" value="ECO:0007669"/>
    <property type="project" value="UniProtKB-KW"/>
</dbReference>
<evidence type="ECO:0000256" key="4">
    <source>
        <dbReference type="ARBA" id="ARBA00022801"/>
    </source>
</evidence>
<dbReference type="PANTHER" id="PTHR11963:SF48">
    <property type="entry name" value="DIPEPTIDASE B, ISOFORM A"/>
    <property type="match status" value="1"/>
</dbReference>
<dbReference type="InterPro" id="IPR011356">
    <property type="entry name" value="Leucine_aapep/pepB"/>
</dbReference>
<dbReference type="InterPro" id="IPR000819">
    <property type="entry name" value="Peptidase_M17_C"/>
</dbReference>